<evidence type="ECO:0000256" key="1">
    <source>
        <dbReference type="SAM" id="Phobius"/>
    </source>
</evidence>
<name>A0AA41A220_9SPHN</name>
<dbReference type="EMBL" id="JAFHKU010000132">
    <property type="protein sequence ID" value="MBN3559479.1"/>
    <property type="molecule type" value="Genomic_DNA"/>
</dbReference>
<proteinExistence type="predicted"/>
<evidence type="ECO:0000313" key="3">
    <source>
        <dbReference type="Proteomes" id="UP000704529"/>
    </source>
</evidence>
<protein>
    <recommendedName>
        <fullName evidence="4">WG repeat-containing protein</fullName>
    </recommendedName>
</protein>
<reference evidence="2" key="1">
    <citation type="submission" date="2021-01" db="EMBL/GenBank/DDBJ databases">
        <title>Genome Sequencing of Type Strains.</title>
        <authorList>
            <person name="Lemaire J.F."/>
            <person name="Inderbitzin P."/>
            <person name="Collins S.B."/>
            <person name="Wespe N."/>
            <person name="Knight-Connoni V."/>
        </authorList>
    </citation>
    <scope>NUCLEOTIDE SEQUENCE</scope>
    <source>
        <strain evidence="2">DSM 14562</strain>
    </source>
</reference>
<evidence type="ECO:0008006" key="4">
    <source>
        <dbReference type="Google" id="ProtNLM"/>
    </source>
</evidence>
<keyword evidence="1" id="KW-1133">Transmembrane helix</keyword>
<accession>A0AA41A220</accession>
<dbReference type="Proteomes" id="UP000704529">
    <property type="component" value="Unassembled WGS sequence"/>
</dbReference>
<keyword evidence="1" id="KW-0812">Transmembrane</keyword>
<comment type="caution">
    <text evidence="2">The sequence shown here is derived from an EMBL/GenBank/DDBJ whole genome shotgun (WGS) entry which is preliminary data.</text>
</comment>
<feature type="transmembrane region" description="Helical" evidence="1">
    <location>
        <begin position="24"/>
        <end position="45"/>
    </location>
</feature>
<keyword evidence="1" id="KW-0472">Membrane</keyword>
<gene>
    <name evidence="2" type="ORF">JYA60_14720</name>
</gene>
<dbReference type="AlphaFoldDB" id="A0AA41A220"/>
<organism evidence="2 3">
    <name type="scientific">Sphingomonas yabuuchiae</name>
    <dbReference type="NCBI Taxonomy" id="172044"/>
    <lineage>
        <taxon>Bacteria</taxon>
        <taxon>Pseudomonadati</taxon>
        <taxon>Pseudomonadota</taxon>
        <taxon>Alphaproteobacteria</taxon>
        <taxon>Sphingomonadales</taxon>
        <taxon>Sphingomonadaceae</taxon>
        <taxon>Sphingomonas</taxon>
    </lineage>
</organism>
<sequence>MGAAGYLVQGIRIARQAKSMRDRAIAALAAPFMIGMTLVVAWPSLGAGNFIGTWTRLMVNRGHYEAIIERAKRGHRSPSTDSSAEVDGSIEYVVDAGPPVRVAFNPEGMLDNWSGIIFDPTGEVMLAKGFDGKTGKFAAPDRVTKLFGGDLVGCRHLWGNYYDCSFT</sequence>
<evidence type="ECO:0000313" key="2">
    <source>
        <dbReference type="EMBL" id="MBN3559479.1"/>
    </source>
</evidence>